<dbReference type="AlphaFoldDB" id="A0A956N9Q7"/>
<dbReference type="Proteomes" id="UP000739538">
    <property type="component" value="Unassembled WGS sequence"/>
</dbReference>
<comment type="caution">
    <text evidence="1">The sequence shown here is derived from an EMBL/GenBank/DDBJ whole genome shotgun (WGS) entry which is preliminary data.</text>
</comment>
<accession>A0A956N9Q7</accession>
<sequence length="128" mass="14346">MFSTRILIIAHEGPDLRRAQERLSEIGYETHLANTAAAGMLLLGKLQPEIVVLDPLVGRGRPEDWRRALERFRAGRPLAVVLTTDDPFARRSLAEAADLGVLPRMFDLDYLLSIVDGYDDDEEFLRAG</sequence>
<evidence type="ECO:0008006" key="3">
    <source>
        <dbReference type="Google" id="ProtNLM"/>
    </source>
</evidence>
<dbReference type="SUPFAM" id="SSF52172">
    <property type="entry name" value="CheY-like"/>
    <property type="match status" value="1"/>
</dbReference>
<protein>
    <recommendedName>
        <fullName evidence="3">Response regulator</fullName>
    </recommendedName>
</protein>
<evidence type="ECO:0000313" key="2">
    <source>
        <dbReference type="Proteomes" id="UP000739538"/>
    </source>
</evidence>
<reference evidence="1" key="1">
    <citation type="submission" date="2020-04" db="EMBL/GenBank/DDBJ databases">
        <authorList>
            <person name="Zhang T."/>
        </authorList>
    </citation>
    <scope>NUCLEOTIDE SEQUENCE</scope>
    <source>
        <strain evidence="1">HKST-UBA02</strain>
    </source>
</reference>
<organism evidence="1 2">
    <name type="scientific">Eiseniibacteriota bacterium</name>
    <dbReference type="NCBI Taxonomy" id="2212470"/>
    <lineage>
        <taxon>Bacteria</taxon>
        <taxon>Candidatus Eiseniibacteriota</taxon>
    </lineage>
</organism>
<proteinExistence type="predicted"/>
<evidence type="ECO:0000313" key="1">
    <source>
        <dbReference type="EMBL" id="MCA9754351.1"/>
    </source>
</evidence>
<dbReference type="InterPro" id="IPR011006">
    <property type="entry name" value="CheY-like_superfamily"/>
</dbReference>
<reference evidence="1" key="2">
    <citation type="journal article" date="2021" name="Microbiome">
        <title>Successional dynamics and alternative stable states in a saline activated sludge microbial community over 9 years.</title>
        <authorList>
            <person name="Wang Y."/>
            <person name="Ye J."/>
            <person name="Ju F."/>
            <person name="Liu L."/>
            <person name="Boyd J.A."/>
            <person name="Deng Y."/>
            <person name="Parks D.H."/>
            <person name="Jiang X."/>
            <person name="Yin X."/>
            <person name="Woodcroft B.J."/>
            <person name="Tyson G.W."/>
            <person name="Hugenholtz P."/>
            <person name="Polz M.F."/>
            <person name="Zhang T."/>
        </authorList>
    </citation>
    <scope>NUCLEOTIDE SEQUENCE</scope>
    <source>
        <strain evidence="1">HKST-UBA02</strain>
    </source>
</reference>
<dbReference type="EMBL" id="JAGQHS010000002">
    <property type="protein sequence ID" value="MCA9754351.1"/>
    <property type="molecule type" value="Genomic_DNA"/>
</dbReference>
<gene>
    <name evidence="1" type="ORF">KDA27_01005</name>
</gene>
<name>A0A956N9Q7_UNCEI</name>